<dbReference type="CDD" id="cd15482">
    <property type="entry name" value="Sialidase_non-viral"/>
    <property type="match status" value="1"/>
</dbReference>
<dbReference type="PANTHER" id="PTHR43739:SF5">
    <property type="entry name" value="EXO-ALPHA-SIALIDASE"/>
    <property type="match status" value="1"/>
</dbReference>
<organism evidence="1 2">
    <name type="scientific">Microscilla marina ATCC 23134</name>
    <dbReference type="NCBI Taxonomy" id="313606"/>
    <lineage>
        <taxon>Bacteria</taxon>
        <taxon>Pseudomonadati</taxon>
        <taxon>Bacteroidota</taxon>
        <taxon>Cytophagia</taxon>
        <taxon>Cytophagales</taxon>
        <taxon>Microscillaceae</taxon>
        <taxon>Microscilla</taxon>
    </lineage>
</organism>
<protein>
    <submittedName>
        <fullName evidence="1">Glycosyl hydrolase</fullName>
    </submittedName>
</protein>
<comment type="caution">
    <text evidence="1">The sequence shown here is derived from an EMBL/GenBank/DDBJ whole genome shotgun (WGS) entry which is preliminary data.</text>
</comment>
<evidence type="ECO:0000313" key="2">
    <source>
        <dbReference type="Proteomes" id="UP000004095"/>
    </source>
</evidence>
<dbReference type="SUPFAM" id="SSF110296">
    <property type="entry name" value="Oligoxyloglucan reducing end-specific cellobiohydrolase"/>
    <property type="match status" value="1"/>
</dbReference>
<accession>A1ZDE9</accession>
<dbReference type="eggNOG" id="COG4447">
    <property type="taxonomic scope" value="Bacteria"/>
</dbReference>
<dbReference type="PANTHER" id="PTHR43739">
    <property type="entry name" value="XYLOGLUCANASE (EUROFUNG)"/>
    <property type="match status" value="1"/>
</dbReference>
<dbReference type="Proteomes" id="UP000004095">
    <property type="component" value="Unassembled WGS sequence"/>
</dbReference>
<dbReference type="OrthoDB" id="9757809at2"/>
<proteinExistence type="predicted"/>
<reference evidence="1 2" key="1">
    <citation type="submission" date="2007-01" db="EMBL/GenBank/DDBJ databases">
        <authorList>
            <person name="Haygood M."/>
            <person name="Podell S."/>
            <person name="Anderson C."/>
            <person name="Hopkinson B."/>
            <person name="Roe K."/>
            <person name="Barbeau K."/>
            <person name="Gaasterland T."/>
            <person name="Ferriera S."/>
            <person name="Johnson J."/>
            <person name="Kravitz S."/>
            <person name="Beeson K."/>
            <person name="Sutton G."/>
            <person name="Rogers Y.-H."/>
            <person name="Friedman R."/>
            <person name="Frazier M."/>
            <person name="Venter J.C."/>
        </authorList>
    </citation>
    <scope>NUCLEOTIDE SEQUENCE [LARGE SCALE GENOMIC DNA]</scope>
    <source>
        <strain evidence="1 2">ATCC 23134</strain>
    </source>
</reference>
<keyword evidence="2" id="KW-1185">Reference proteome</keyword>
<keyword evidence="1" id="KW-0378">Hydrolase</keyword>
<dbReference type="InterPro" id="IPR052025">
    <property type="entry name" value="Xyloglucanase_GH74"/>
</dbReference>
<dbReference type="GO" id="GO:0016787">
    <property type="term" value="F:hydrolase activity"/>
    <property type="evidence" value="ECO:0007669"/>
    <property type="project" value="UniProtKB-KW"/>
</dbReference>
<dbReference type="InterPro" id="IPR015943">
    <property type="entry name" value="WD40/YVTN_repeat-like_dom_sf"/>
</dbReference>
<name>A1ZDE9_MICM2</name>
<dbReference type="RefSeq" id="WP_002693506.1">
    <property type="nucleotide sequence ID" value="NZ_AAWS01000002.1"/>
</dbReference>
<sequence length="360" mass="40041">MNKKTLLIATSKGLAVYKKNTQGKWIFDHMHFVGMSVSVARQAPQNGYWWVCLAHKHWGTKLHYSPDEGATWAEIPAPKYPTHAEIKPGKPATLKYVWHLEMGQAPGVLWAGTEPGGLFKSSDNGQSFVLNEALWYEPSRPDHWFGGGRNHPGIHSIVVDSSNSQRIWVGISCAGVFETADGGKTWLVRNEGLKADFLPNPTAAVGHDPHLMLQCTHHPEVLWQQNHCGIFRSTNGAQSWQDVTDPTGITKYGFTIAIDDDNPDRAWVIPATSDDRRVAVDGALAVYYTEDGGKTWTDFREGLPQAHCFDIVLRHSLARHQNTMAFGTTTGNLFLSEDAGESWQALNHYLPKICSVRFAL</sequence>
<dbReference type="GO" id="GO:0010411">
    <property type="term" value="P:xyloglucan metabolic process"/>
    <property type="evidence" value="ECO:0007669"/>
    <property type="project" value="TreeGrafter"/>
</dbReference>
<dbReference type="AlphaFoldDB" id="A1ZDE9"/>
<evidence type="ECO:0000313" key="1">
    <source>
        <dbReference type="EMBL" id="EAY31689.1"/>
    </source>
</evidence>
<dbReference type="Gene3D" id="2.130.10.10">
    <property type="entry name" value="YVTN repeat-like/Quinoprotein amine dehydrogenase"/>
    <property type="match status" value="1"/>
</dbReference>
<dbReference type="EMBL" id="AAWS01000002">
    <property type="protein sequence ID" value="EAY31689.1"/>
    <property type="molecule type" value="Genomic_DNA"/>
</dbReference>
<gene>
    <name evidence="1" type="ORF">M23134_05195</name>
</gene>